<organism evidence="2 3">
    <name type="scientific">Neoroseomonas soli</name>
    <dbReference type="NCBI Taxonomy" id="1081025"/>
    <lineage>
        <taxon>Bacteria</taxon>
        <taxon>Pseudomonadati</taxon>
        <taxon>Pseudomonadota</taxon>
        <taxon>Alphaproteobacteria</taxon>
        <taxon>Acetobacterales</taxon>
        <taxon>Acetobacteraceae</taxon>
        <taxon>Neoroseomonas</taxon>
    </lineage>
</organism>
<dbReference type="RefSeq" id="WP_211864450.1">
    <property type="nucleotide sequence ID" value="NZ_JAAEDM010000107.1"/>
</dbReference>
<gene>
    <name evidence="2" type="ORF">GXW76_22820</name>
</gene>
<name>A0A9X9X3P4_9PROT</name>
<reference evidence="2" key="1">
    <citation type="submission" date="2020-01" db="EMBL/GenBank/DDBJ databases">
        <authorList>
            <person name="Rat A."/>
        </authorList>
    </citation>
    <scope>NUCLEOTIDE SEQUENCE</scope>
    <source>
        <strain evidence="2">LMG 31231</strain>
    </source>
</reference>
<evidence type="ECO:0000259" key="1">
    <source>
        <dbReference type="Pfam" id="PF00975"/>
    </source>
</evidence>
<feature type="domain" description="Thioesterase" evidence="1">
    <location>
        <begin position="42"/>
        <end position="115"/>
    </location>
</feature>
<dbReference type="EMBL" id="JAAEDM010000107">
    <property type="protein sequence ID" value="MBR0674023.1"/>
    <property type="molecule type" value="Genomic_DNA"/>
</dbReference>
<dbReference type="Pfam" id="PF00975">
    <property type="entry name" value="Thioesterase"/>
    <property type="match status" value="1"/>
</dbReference>
<dbReference type="Gene3D" id="3.40.50.1820">
    <property type="entry name" value="alpha/beta hydrolase"/>
    <property type="match status" value="1"/>
</dbReference>
<reference evidence="2" key="2">
    <citation type="journal article" date="2021" name="Syst. Appl. Microbiol.">
        <title>Roseomonas hellenica sp. nov., isolated from roots of wild-growing Alkanna tinctoria.</title>
        <authorList>
            <person name="Rat A."/>
            <person name="Naranjo H.D."/>
            <person name="Lebbe L."/>
            <person name="Cnockaert M."/>
            <person name="Krigas N."/>
            <person name="Grigoriadou K."/>
            <person name="Maloupa E."/>
            <person name="Willems A."/>
        </authorList>
    </citation>
    <scope>NUCLEOTIDE SEQUENCE</scope>
    <source>
        <strain evidence="2">LMG 31231</strain>
    </source>
</reference>
<dbReference type="Proteomes" id="UP001138751">
    <property type="component" value="Unassembled WGS sequence"/>
</dbReference>
<feature type="non-terminal residue" evidence="2">
    <location>
        <position position="207"/>
    </location>
</feature>
<sequence>MAGLLLLGACGPTRLAPLAGPPRGRVVLLRGLANVFSTGLNVLTARLRQAGYDASVHNHVEWSGLADASAQAARERRLVRPLVLVGHSFGADDALSMAERLGMQGVAADLVVTFDPTTVTRVPPGPLRVVNFHQDRDFGTRALSAAPGFTGTIENRIVPGESHLSIEKQERLHDQVLAMLEALYAAQAMPPVVSARAPRPRLVAPPP</sequence>
<proteinExistence type="predicted"/>
<keyword evidence="3" id="KW-1185">Reference proteome</keyword>
<protein>
    <recommendedName>
        <fullName evidence="1">Thioesterase domain-containing protein</fullName>
    </recommendedName>
</protein>
<dbReference type="SUPFAM" id="SSF53474">
    <property type="entry name" value="alpha/beta-Hydrolases"/>
    <property type="match status" value="1"/>
</dbReference>
<dbReference type="AlphaFoldDB" id="A0A9X9X3P4"/>
<comment type="caution">
    <text evidence="2">The sequence shown here is derived from an EMBL/GenBank/DDBJ whole genome shotgun (WGS) entry which is preliminary data.</text>
</comment>
<evidence type="ECO:0000313" key="3">
    <source>
        <dbReference type="Proteomes" id="UP001138751"/>
    </source>
</evidence>
<accession>A0A9X9X3P4</accession>
<dbReference type="InterPro" id="IPR001031">
    <property type="entry name" value="Thioesterase"/>
</dbReference>
<dbReference type="InterPro" id="IPR029058">
    <property type="entry name" value="AB_hydrolase_fold"/>
</dbReference>
<evidence type="ECO:0000313" key="2">
    <source>
        <dbReference type="EMBL" id="MBR0674023.1"/>
    </source>
</evidence>